<dbReference type="AlphaFoldDB" id="A0A9P5UFD3"/>
<accession>A0A9P5UFD3</accession>
<keyword evidence="2" id="KW-1185">Reference proteome</keyword>
<evidence type="ECO:0000313" key="2">
    <source>
        <dbReference type="Proteomes" id="UP000772434"/>
    </source>
</evidence>
<protein>
    <submittedName>
        <fullName evidence="1">Uncharacterized protein</fullName>
    </submittedName>
</protein>
<name>A0A9P5UFD3_9AGAR</name>
<gene>
    <name evidence="1" type="ORF">BDP27DRAFT_599441</name>
</gene>
<reference evidence="1" key="1">
    <citation type="submission" date="2020-11" db="EMBL/GenBank/DDBJ databases">
        <authorList>
            <consortium name="DOE Joint Genome Institute"/>
            <person name="Ahrendt S."/>
            <person name="Riley R."/>
            <person name="Andreopoulos W."/>
            <person name="Labutti K."/>
            <person name="Pangilinan J."/>
            <person name="Ruiz-Duenas F.J."/>
            <person name="Barrasa J.M."/>
            <person name="Sanchez-Garcia M."/>
            <person name="Camarero S."/>
            <person name="Miyauchi S."/>
            <person name="Serrano A."/>
            <person name="Linde D."/>
            <person name="Babiker R."/>
            <person name="Drula E."/>
            <person name="Ayuso-Fernandez I."/>
            <person name="Pacheco R."/>
            <person name="Padilla G."/>
            <person name="Ferreira P."/>
            <person name="Barriuso J."/>
            <person name="Kellner H."/>
            <person name="Castanera R."/>
            <person name="Alfaro M."/>
            <person name="Ramirez L."/>
            <person name="Pisabarro A.G."/>
            <person name="Kuo A."/>
            <person name="Tritt A."/>
            <person name="Lipzen A."/>
            <person name="He G."/>
            <person name="Yan M."/>
            <person name="Ng V."/>
            <person name="Cullen D."/>
            <person name="Martin F."/>
            <person name="Rosso M.-N."/>
            <person name="Henrissat B."/>
            <person name="Hibbett D."/>
            <person name="Martinez A.T."/>
            <person name="Grigoriev I.V."/>
        </authorList>
    </citation>
    <scope>NUCLEOTIDE SEQUENCE</scope>
    <source>
        <strain evidence="1">AH 40177</strain>
    </source>
</reference>
<dbReference type="OrthoDB" id="3045818at2759"/>
<organism evidence="1 2">
    <name type="scientific">Rhodocollybia butyracea</name>
    <dbReference type="NCBI Taxonomy" id="206335"/>
    <lineage>
        <taxon>Eukaryota</taxon>
        <taxon>Fungi</taxon>
        <taxon>Dikarya</taxon>
        <taxon>Basidiomycota</taxon>
        <taxon>Agaricomycotina</taxon>
        <taxon>Agaricomycetes</taxon>
        <taxon>Agaricomycetidae</taxon>
        <taxon>Agaricales</taxon>
        <taxon>Marasmiineae</taxon>
        <taxon>Omphalotaceae</taxon>
        <taxon>Rhodocollybia</taxon>
    </lineage>
</organism>
<proteinExistence type="predicted"/>
<comment type="caution">
    <text evidence="1">The sequence shown here is derived from an EMBL/GenBank/DDBJ whole genome shotgun (WGS) entry which is preliminary data.</text>
</comment>
<dbReference type="EMBL" id="JADNRY010000004">
    <property type="protein sequence ID" value="KAF9077164.1"/>
    <property type="molecule type" value="Genomic_DNA"/>
</dbReference>
<sequence length="294" mass="33900">MAPAYGSYSDGWSADWEHWDMLLSIYWTSPQYLMLPQIEMVVNLLFGIPGETRPIVYREDCFVFTMVDRPSEFYLLQWEGPNLSKIRNAATESSVVELLSDTDDLDLEVLEVSEEGAVALQRIMDRDSTVIPELEKFLGYVPQHTELSEERPDIYQEELEKMTEDERIAETQRLMQALEERSPEFKAASEAWDKGMEETNISPDQVDPEVLERHLEDLGLKGQLGELEKMVDNVTEELDQLEALQLKGLENRSLILISRFSWTKKMTTMCGLAYRSKMIRSRKRAGSMDLELGL</sequence>
<dbReference type="Proteomes" id="UP000772434">
    <property type="component" value="Unassembled WGS sequence"/>
</dbReference>
<evidence type="ECO:0000313" key="1">
    <source>
        <dbReference type="EMBL" id="KAF9077164.1"/>
    </source>
</evidence>